<name>A0A167X3J0_PENCH</name>
<gene>
    <name evidence="2" type="ORF">EN45_025270</name>
</gene>
<protein>
    <submittedName>
        <fullName evidence="2">Uncharacterized protein</fullName>
    </submittedName>
</protein>
<feature type="compositionally biased region" description="Polar residues" evidence="1">
    <location>
        <begin position="259"/>
        <end position="286"/>
    </location>
</feature>
<feature type="region of interest" description="Disordered" evidence="1">
    <location>
        <begin position="233"/>
        <end position="344"/>
    </location>
</feature>
<accession>A0A167X3J0</accession>
<evidence type="ECO:0000256" key="1">
    <source>
        <dbReference type="SAM" id="MobiDB-lite"/>
    </source>
</evidence>
<organism evidence="2">
    <name type="scientific">Penicillium chrysogenum</name>
    <name type="common">Penicillium notatum</name>
    <dbReference type="NCBI Taxonomy" id="5076"/>
    <lineage>
        <taxon>Eukaryota</taxon>
        <taxon>Fungi</taxon>
        <taxon>Dikarya</taxon>
        <taxon>Ascomycota</taxon>
        <taxon>Pezizomycotina</taxon>
        <taxon>Eurotiomycetes</taxon>
        <taxon>Eurotiomycetidae</taxon>
        <taxon>Eurotiales</taxon>
        <taxon>Aspergillaceae</taxon>
        <taxon>Penicillium</taxon>
        <taxon>Penicillium chrysogenum species complex</taxon>
    </lineage>
</organism>
<dbReference type="AlphaFoldDB" id="A0A167X3J0"/>
<reference evidence="2" key="1">
    <citation type="journal article" date="2014" name="Genome Announc.">
        <title>Complete sequencing and chromosome-scale genome assembly of the industrial progenitor strain P2niaD18 from the penicillin producer Penicillium chrysogenum.</title>
        <authorList>
            <person name="Specht T."/>
            <person name="Dahlmann T.A."/>
            <person name="Zadra I."/>
            <person name="Kurnsteiner H."/>
            <person name="Kuck U."/>
        </authorList>
    </citation>
    <scope>NUCLEOTIDE SEQUENCE [LARGE SCALE GENOMIC DNA]</scope>
    <source>
        <strain evidence="2">P2niaD18</strain>
    </source>
</reference>
<sequence>MPSNSTFPAIIHIRDFVEHVEPDPTRPGKGLSLQLRVSLNLPWKDIQSDDVEQDEILTLVRFFNEGNQSDLYKPNTFVYSSGSFLTTSSDDEEFHIVLHAHNLDRSVCPICYSTKLTQSSHPGNEEDIESYFMHCPEAAQPIVTFLGVVIERGGQLNGGPTLLHYRLQTTVYNSSTRTNHTFPITAYFKNGQRWANFPPLSMNTHVFLTGRVFGLTKEHRQLAVVTDDIHFLPTPNNQLPATPPSTGKRKRVDRWSQRAGPQTPTKSAARPQTESLHITYQSQDPTQMIAPGEDDEEDAQITWPDTPEEIKASSRTTTPVPERRSQRPRKTSYADILAQSKYDT</sequence>
<proteinExistence type="predicted"/>
<dbReference type="EMBL" id="CM002798">
    <property type="protein sequence ID" value="KZN92373.1"/>
    <property type="molecule type" value="Genomic_DNA"/>
</dbReference>
<evidence type="ECO:0000313" key="2">
    <source>
        <dbReference type="EMBL" id="KZN92373.1"/>
    </source>
</evidence>
<dbReference type="Proteomes" id="UP000076449">
    <property type="component" value="Chromosome I"/>
</dbReference>